<reference evidence="2 3" key="1">
    <citation type="submission" date="2024-05" db="EMBL/GenBank/DDBJ databases">
        <title>Haplotype-resolved chromosome-level genome assembly of Huyou (Citrus changshanensis).</title>
        <authorList>
            <person name="Miao C."/>
            <person name="Chen W."/>
            <person name="Wu Y."/>
            <person name="Wang L."/>
            <person name="Zhao S."/>
            <person name="Grierson D."/>
            <person name="Xu C."/>
            <person name="Chen K."/>
        </authorList>
    </citation>
    <scope>NUCLEOTIDE SEQUENCE [LARGE SCALE GENOMIC DNA]</scope>
    <source>
        <strain evidence="2">01-14</strain>
        <tissue evidence="2">Leaf</tissue>
    </source>
</reference>
<gene>
    <name evidence="2" type="ORF">WN944_008492</name>
</gene>
<dbReference type="Proteomes" id="UP001428341">
    <property type="component" value="Unassembled WGS sequence"/>
</dbReference>
<dbReference type="AlphaFoldDB" id="A0AAP0MN15"/>
<evidence type="ECO:0000256" key="1">
    <source>
        <dbReference type="SAM" id="MobiDB-lite"/>
    </source>
</evidence>
<protein>
    <submittedName>
        <fullName evidence="2">Uncharacterized protein</fullName>
    </submittedName>
</protein>
<organism evidence="2 3">
    <name type="scientific">Citrus x changshan-huyou</name>
    <dbReference type="NCBI Taxonomy" id="2935761"/>
    <lineage>
        <taxon>Eukaryota</taxon>
        <taxon>Viridiplantae</taxon>
        <taxon>Streptophyta</taxon>
        <taxon>Embryophyta</taxon>
        <taxon>Tracheophyta</taxon>
        <taxon>Spermatophyta</taxon>
        <taxon>Magnoliopsida</taxon>
        <taxon>eudicotyledons</taxon>
        <taxon>Gunneridae</taxon>
        <taxon>Pentapetalae</taxon>
        <taxon>rosids</taxon>
        <taxon>malvids</taxon>
        <taxon>Sapindales</taxon>
        <taxon>Rutaceae</taxon>
        <taxon>Aurantioideae</taxon>
        <taxon>Citrus</taxon>
    </lineage>
</organism>
<comment type="caution">
    <text evidence="2">The sequence shown here is derived from an EMBL/GenBank/DDBJ whole genome shotgun (WGS) entry which is preliminary data.</text>
</comment>
<feature type="region of interest" description="Disordered" evidence="1">
    <location>
        <begin position="1"/>
        <end position="41"/>
    </location>
</feature>
<sequence>MLIKTRTSVKFRKPRVGHSLKASSQSKSVPNSARRPRPAPAKSNLMIKHIYLLVIPMRTLHASSFLSPPADSGMCIFCCMQPNRCYISGNLR</sequence>
<keyword evidence="3" id="KW-1185">Reference proteome</keyword>
<accession>A0AAP0MN15</accession>
<feature type="compositionally biased region" description="Basic residues" evidence="1">
    <location>
        <begin position="7"/>
        <end position="18"/>
    </location>
</feature>
<name>A0AAP0MN15_9ROSI</name>
<feature type="compositionally biased region" description="Polar residues" evidence="1">
    <location>
        <begin position="21"/>
        <end position="31"/>
    </location>
</feature>
<dbReference type="EMBL" id="JBCGBO010000003">
    <property type="protein sequence ID" value="KAK9216483.1"/>
    <property type="molecule type" value="Genomic_DNA"/>
</dbReference>
<proteinExistence type="predicted"/>
<evidence type="ECO:0000313" key="2">
    <source>
        <dbReference type="EMBL" id="KAK9216483.1"/>
    </source>
</evidence>
<evidence type="ECO:0000313" key="3">
    <source>
        <dbReference type="Proteomes" id="UP001428341"/>
    </source>
</evidence>